<protein>
    <submittedName>
        <fullName evidence="1">Uncharacterized protein</fullName>
    </submittedName>
</protein>
<gene>
    <name evidence="1" type="ORF">HMPREF7215_2125</name>
</gene>
<organism evidence="1 2">
    <name type="scientific">Pyramidobacter piscolens W5455</name>
    <dbReference type="NCBI Taxonomy" id="352165"/>
    <lineage>
        <taxon>Bacteria</taxon>
        <taxon>Thermotogati</taxon>
        <taxon>Synergistota</taxon>
        <taxon>Synergistia</taxon>
        <taxon>Synergistales</taxon>
        <taxon>Dethiosulfovibrionaceae</taxon>
        <taxon>Pyramidobacter</taxon>
    </lineage>
</organism>
<name>A0ABM9ZUC0_9BACT</name>
<sequence length="50" mass="5660">MAAGREYNAAEISDVPGLKGSRTRELLNDLVRKSLLKVTAENNRRRYVKV</sequence>
<dbReference type="Proteomes" id="UP000006462">
    <property type="component" value="Unassembled WGS sequence"/>
</dbReference>
<dbReference type="EMBL" id="ADFP01000079">
    <property type="protein sequence ID" value="EFB90489.1"/>
    <property type="molecule type" value="Genomic_DNA"/>
</dbReference>
<evidence type="ECO:0000313" key="2">
    <source>
        <dbReference type="Proteomes" id="UP000006462"/>
    </source>
</evidence>
<keyword evidence="2" id="KW-1185">Reference proteome</keyword>
<reference evidence="1 2" key="1">
    <citation type="submission" date="2009-12" db="EMBL/GenBank/DDBJ databases">
        <authorList>
            <person name="Shrivastava S."/>
            <person name="Madupu R."/>
            <person name="Durkin A.S."/>
            <person name="Torralba M."/>
            <person name="Methe B."/>
            <person name="Sutton G.G."/>
            <person name="Strausberg R.L."/>
            <person name="Nelson K.E."/>
        </authorList>
    </citation>
    <scope>NUCLEOTIDE SEQUENCE [LARGE SCALE GENOMIC DNA]</scope>
    <source>
        <strain evidence="1 2">W5455</strain>
    </source>
</reference>
<proteinExistence type="predicted"/>
<accession>A0ABM9ZUC0</accession>
<evidence type="ECO:0000313" key="1">
    <source>
        <dbReference type="EMBL" id="EFB90489.1"/>
    </source>
</evidence>
<comment type="caution">
    <text evidence="1">The sequence shown here is derived from an EMBL/GenBank/DDBJ whole genome shotgun (WGS) entry which is preliminary data.</text>
</comment>